<dbReference type="SUPFAM" id="SSF103481">
    <property type="entry name" value="Multidrug resistance efflux transporter EmrE"/>
    <property type="match status" value="1"/>
</dbReference>
<dbReference type="OrthoDB" id="1601at2759"/>
<evidence type="ECO:0000313" key="11">
    <source>
        <dbReference type="RefSeq" id="XP_022586892.2"/>
    </source>
</evidence>
<comment type="subcellular location">
    <subcellularLocation>
        <location evidence="1">Endoplasmic reticulum membrane</location>
        <topology evidence="1">Multi-pass membrane protein</topology>
    </subcellularLocation>
</comment>
<feature type="compositionally biased region" description="Basic and acidic residues" evidence="8">
    <location>
        <begin position="1"/>
        <end position="10"/>
    </location>
</feature>
<dbReference type="GO" id="GO:0005460">
    <property type="term" value="F:UDP-glucose transmembrane transporter activity"/>
    <property type="evidence" value="ECO:0007669"/>
    <property type="project" value="TreeGrafter"/>
</dbReference>
<evidence type="ECO:0000256" key="5">
    <source>
        <dbReference type="ARBA" id="ARBA00022824"/>
    </source>
</evidence>
<evidence type="ECO:0000313" key="10">
    <source>
        <dbReference type="Proteomes" id="UP000515125"/>
    </source>
</evidence>
<keyword evidence="7 9" id="KW-0472">Membrane</keyword>
<feature type="transmembrane region" description="Helical" evidence="9">
    <location>
        <begin position="305"/>
        <end position="325"/>
    </location>
</feature>
<feature type="region of interest" description="Disordered" evidence="8">
    <location>
        <begin position="1"/>
        <end position="27"/>
    </location>
</feature>
<feature type="transmembrane region" description="Helical" evidence="9">
    <location>
        <begin position="40"/>
        <end position="60"/>
    </location>
</feature>
<feature type="transmembrane region" description="Helical" evidence="9">
    <location>
        <begin position="76"/>
        <end position="100"/>
    </location>
</feature>
<accession>A0A6P5WEN8</accession>
<sequence length="367" mass="41244">MVAAETEGKARSVSPKQLEPGQSHHHHHHHHHKRTWYNDFLFLGAILSGIYVFFLMFGYYQEKIYSTKHPETGEKFSFSCFLVLVACMSNAIFSFMLILLQHRRRALELLLQLSGHSVKETALISLSYSGSMLFTNYALTHVNYPTQILVKSAKMVPVVVGGFVFFGRTYPWQDYLSVFVVTCSLTVFQLCKHEAKAVEGSLHQNSVLGLSFLCGSLLCDGLTGPRQDRLMAREKHLSSLLMMFLTNACAIVWVGTAAAVTEGLRPLYFLAAQPDAAGHLFAFAVCGSLGQLFIYQSLKHFGSLYTSLFTTIRKAASTVFSVYVFGHKLNGMQWGAFAAMFSVIMLQSYVTNKNKRHHHHHEAKKEI</sequence>
<dbReference type="GO" id="GO:0000139">
    <property type="term" value="C:Golgi membrane"/>
    <property type="evidence" value="ECO:0007669"/>
    <property type="project" value="TreeGrafter"/>
</dbReference>
<dbReference type="RefSeq" id="XP_022586892.2">
    <property type="nucleotide sequence ID" value="XM_022730634.2"/>
</dbReference>
<name>A0A6P5WEN8_9EIME</name>
<evidence type="ECO:0000256" key="7">
    <source>
        <dbReference type="ARBA" id="ARBA00023136"/>
    </source>
</evidence>
<evidence type="ECO:0000256" key="1">
    <source>
        <dbReference type="ARBA" id="ARBA00004477"/>
    </source>
</evidence>
<keyword evidence="6 9" id="KW-1133">Transmembrane helix</keyword>
<evidence type="ECO:0000256" key="9">
    <source>
        <dbReference type="SAM" id="Phobius"/>
    </source>
</evidence>
<reference evidence="11" key="1">
    <citation type="submission" date="2025-08" db="UniProtKB">
        <authorList>
            <consortium name="RefSeq"/>
        </authorList>
    </citation>
    <scope>IDENTIFICATION</scope>
</reference>
<evidence type="ECO:0000256" key="3">
    <source>
        <dbReference type="ARBA" id="ARBA00022448"/>
    </source>
</evidence>
<protein>
    <submittedName>
        <fullName evidence="11">Solute carrier family 35 member B1</fullName>
    </submittedName>
</protein>
<dbReference type="InterPro" id="IPR037185">
    <property type="entry name" value="EmrE-like"/>
</dbReference>
<dbReference type="InterPro" id="IPR013657">
    <property type="entry name" value="SCL35B1-4/HUT1"/>
</dbReference>
<organism evidence="10 11">
    <name type="scientific">Cyclospora cayetanensis</name>
    <dbReference type="NCBI Taxonomy" id="88456"/>
    <lineage>
        <taxon>Eukaryota</taxon>
        <taxon>Sar</taxon>
        <taxon>Alveolata</taxon>
        <taxon>Apicomplexa</taxon>
        <taxon>Conoidasida</taxon>
        <taxon>Coccidia</taxon>
        <taxon>Eucoccidiorida</taxon>
        <taxon>Eimeriorina</taxon>
        <taxon>Eimeriidae</taxon>
        <taxon>Cyclospora</taxon>
    </lineage>
</organism>
<keyword evidence="10" id="KW-1185">Reference proteome</keyword>
<dbReference type="PANTHER" id="PTHR10778:SF10">
    <property type="entry name" value="SOLUTE CARRIER FAMILY 35 MEMBER B1"/>
    <property type="match status" value="1"/>
</dbReference>
<evidence type="ECO:0000256" key="8">
    <source>
        <dbReference type="SAM" id="MobiDB-lite"/>
    </source>
</evidence>
<dbReference type="Pfam" id="PF08449">
    <property type="entry name" value="UAA"/>
    <property type="match status" value="1"/>
</dbReference>
<dbReference type="GO" id="GO:0005789">
    <property type="term" value="C:endoplasmic reticulum membrane"/>
    <property type="evidence" value="ECO:0007669"/>
    <property type="project" value="UniProtKB-SubCell"/>
</dbReference>
<evidence type="ECO:0000256" key="4">
    <source>
        <dbReference type="ARBA" id="ARBA00022692"/>
    </source>
</evidence>
<dbReference type="GeneID" id="34617259"/>
<dbReference type="GO" id="GO:0005459">
    <property type="term" value="F:UDP-galactose transmembrane transporter activity"/>
    <property type="evidence" value="ECO:0007669"/>
    <property type="project" value="TreeGrafter"/>
</dbReference>
<evidence type="ECO:0000256" key="2">
    <source>
        <dbReference type="ARBA" id="ARBA00010694"/>
    </source>
</evidence>
<keyword evidence="5" id="KW-0256">Endoplasmic reticulum</keyword>
<proteinExistence type="inferred from homology"/>
<feature type="transmembrane region" description="Helical" evidence="9">
    <location>
        <begin position="280"/>
        <end position="298"/>
    </location>
</feature>
<feature type="transmembrane region" description="Helical" evidence="9">
    <location>
        <begin position="331"/>
        <end position="350"/>
    </location>
</feature>
<comment type="similarity">
    <text evidence="2">Belongs to the nucleotide-sugar transporter family. SLC35B subfamily.</text>
</comment>
<dbReference type="PANTHER" id="PTHR10778">
    <property type="entry name" value="SOLUTE CARRIER FAMILY 35 MEMBER B"/>
    <property type="match status" value="1"/>
</dbReference>
<keyword evidence="4 9" id="KW-0812">Transmembrane</keyword>
<gene>
    <name evidence="11" type="primary">LOC34617259</name>
</gene>
<dbReference type="Proteomes" id="UP000515125">
    <property type="component" value="Unplaced"/>
</dbReference>
<feature type="transmembrane region" description="Helical" evidence="9">
    <location>
        <begin position="240"/>
        <end position="260"/>
    </location>
</feature>
<dbReference type="AlphaFoldDB" id="A0A6P5WEN8"/>
<evidence type="ECO:0000256" key="6">
    <source>
        <dbReference type="ARBA" id="ARBA00022989"/>
    </source>
</evidence>
<keyword evidence="3" id="KW-0813">Transport</keyword>